<dbReference type="EMBL" id="AB020533">
    <property type="protein sequence ID" value="BAA73610.1"/>
    <property type="molecule type" value="Genomic_DNA"/>
</dbReference>
<dbReference type="Pfam" id="PF01797">
    <property type="entry name" value="Y1_Tnp"/>
    <property type="match status" value="1"/>
</dbReference>
<dbReference type="AlphaFoldDB" id="Q9ZN95"/>
<evidence type="ECO:0000259" key="1">
    <source>
        <dbReference type="SMART" id="SM01321"/>
    </source>
</evidence>
<dbReference type="SUPFAM" id="SSF143422">
    <property type="entry name" value="Transposase IS200-like"/>
    <property type="match status" value="1"/>
</dbReference>
<dbReference type="GO" id="GO:0004803">
    <property type="term" value="F:transposase activity"/>
    <property type="evidence" value="ECO:0007669"/>
    <property type="project" value="InterPro"/>
</dbReference>
<organism evidence="2">
    <name type="scientific">Wolbachia sp. wTai</name>
    <dbReference type="NCBI Taxonomy" id="110061"/>
    <lineage>
        <taxon>Bacteria</taxon>
        <taxon>Pseudomonadati</taxon>
        <taxon>Pseudomonadota</taxon>
        <taxon>Alphaproteobacteria</taxon>
        <taxon>Rickettsiales</taxon>
        <taxon>Anaplasmataceae</taxon>
        <taxon>Wolbachieae</taxon>
        <taxon>Wolbachia</taxon>
    </lineage>
</organism>
<dbReference type="Gene3D" id="3.30.70.1290">
    <property type="entry name" value="Transposase IS200-like"/>
    <property type="match status" value="1"/>
</dbReference>
<dbReference type="InterPro" id="IPR002686">
    <property type="entry name" value="Transposase_17"/>
</dbReference>
<dbReference type="SMART" id="SM01321">
    <property type="entry name" value="Y1_Tnp"/>
    <property type="match status" value="1"/>
</dbReference>
<dbReference type="NCBIfam" id="NF033573">
    <property type="entry name" value="transpos_IS200"/>
    <property type="match status" value="1"/>
</dbReference>
<dbReference type="GO" id="GO:0003677">
    <property type="term" value="F:DNA binding"/>
    <property type="evidence" value="ECO:0007669"/>
    <property type="project" value="InterPro"/>
</dbReference>
<sequence length="144" mass="16861">MEYYRKSSHSVYECTYHIVWITKYRYPVLVGDIGQKAKEVVQEVCANNQVEIIRGRVASSHVHVYVSVPPYLSISKLVQLIKGKSSRKIQQNFPELKKRYWGKHLWAVGYFVRTSGNVTDEMIKNYIENHSKKEDKFGDFQVES</sequence>
<proteinExistence type="predicted"/>
<name>Q9ZN95_9RICK</name>
<protein>
    <submittedName>
        <fullName evidence="2">Transposase</fullName>
    </submittedName>
</protein>
<reference evidence="2" key="1">
    <citation type="submission" date="1998-11" db="EMBL/GenBank/DDBJ databases">
        <title>Wolbachia sp. IS200-like sequence (ISW1) complete cds.</title>
        <authorList>
            <person name="Masui S."/>
        </authorList>
    </citation>
    <scope>NUCLEOTIDE SEQUENCE</scope>
    <source>
        <strain evidence="2">WTai</strain>
    </source>
</reference>
<evidence type="ECO:0000313" key="2">
    <source>
        <dbReference type="EMBL" id="BAA73610.1"/>
    </source>
</evidence>
<dbReference type="PANTHER" id="PTHR33360:SF2">
    <property type="entry name" value="TRANSPOSASE FOR INSERTION SEQUENCE ELEMENT IS200"/>
    <property type="match status" value="1"/>
</dbReference>
<accession>Q9ZN95</accession>
<dbReference type="InterPro" id="IPR036515">
    <property type="entry name" value="Transposase_17_sf"/>
</dbReference>
<feature type="domain" description="Transposase IS200-like" evidence="1">
    <location>
        <begin position="11"/>
        <end position="130"/>
    </location>
</feature>
<dbReference type="PANTHER" id="PTHR33360">
    <property type="entry name" value="TRANSPOSASE FOR INSERTION SEQUENCE ELEMENT IS200"/>
    <property type="match status" value="1"/>
</dbReference>
<dbReference type="GO" id="GO:0006313">
    <property type="term" value="P:DNA transposition"/>
    <property type="evidence" value="ECO:0007669"/>
    <property type="project" value="InterPro"/>
</dbReference>